<dbReference type="RefSeq" id="WP_039467101.1">
    <property type="nucleotide sequence ID" value="NZ_JWLZ01000195.1"/>
</dbReference>
<comment type="caution">
    <text evidence="1">The sequence shown here is derived from an EMBL/GenBank/DDBJ whole genome shotgun (WGS) entry which is preliminary data.</text>
</comment>
<name>A0A0B9GSI7_9GAMM</name>
<accession>A0A0B9GSI7</accession>
<sequence>MDSYAFDDILATETPRRGSRSKPVKRKWREIEALKDRQRLRRELADIDMFKDLSDDDLDF</sequence>
<proteinExistence type="predicted"/>
<reference evidence="1 2" key="1">
    <citation type="submission" date="2014-12" db="EMBL/GenBank/DDBJ databases">
        <title>Genome sequencing of Photobacterium gaetbulicola AD005a.</title>
        <authorList>
            <person name="Adrian T.G.S."/>
            <person name="Chan K.G."/>
        </authorList>
    </citation>
    <scope>NUCLEOTIDE SEQUENCE [LARGE SCALE GENOMIC DNA]</scope>
    <source>
        <strain evidence="1 2">AD005a</strain>
    </source>
</reference>
<dbReference type="EMBL" id="JWLZ01000195">
    <property type="protein sequence ID" value="KHT61716.1"/>
    <property type="molecule type" value="Genomic_DNA"/>
</dbReference>
<evidence type="ECO:0008006" key="3">
    <source>
        <dbReference type="Google" id="ProtNLM"/>
    </source>
</evidence>
<evidence type="ECO:0000313" key="1">
    <source>
        <dbReference type="EMBL" id="KHT61716.1"/>
    </source>
</evidence>
<dbReference type="InterPro" id="IPR021932">
    <property type="entry name" value="DUF3545"/>
</dbReference>
<gene>
    <name evidence="1" type="ORF">RJ45_21205</name>
</gene>
<dbReference type="Pfam" id="PF12065">
    <property type="entry name" value="DUF3545"/>
    <property type="match status" value="1"/>
</dbReference>
<evidence type="ECO:0000313" key="2">
    <source>
        <dbReference type="Proteomes" id="UP000031278"/>
    </source>
</evidence>
<dbReference type="AlphaFoldDB" id="A0A0B9GSI7"/>
<protein>
    <recommendedName>
        <fullName evidence="3">DUF3545 domain-containing protein</fullName>
    </recommendedName>
</protein>
<dbReference type="Proteomes" id="UP000031278">
    <property type="component" value="Unassembled WGS sequence"/>
</dbReference>
<organism evidence="1 2">
    <name type="scientific">Photobacterium gaetbulicola</name>
    <dbReference type="NCBI Taxonomy" id="1295392"/>
    <lineage>
        <taxon>Bacteria</taxon>
        <taxon>Pseudomonadati</taxon>
        <taxon>Pseudomonadota</taxon>
        <taxon>Gammaproteobacteria</taxon>
        <taxon>Vibrionales</taxon>
        <taxon>Vibrionaceae</taxon>
        <taxon>Photobacterium</taxon>
    </lineage>
</organism>